<feature type="signal peptide" evidence="1">
    <location>
        <begin position="1"/>
        <end position="20"/>
    </location>
</feature>
<evidence type="ECO:0000256" key="1">
    <source>
        <dbReference type="SAM" id="SignalP"/>
    </source>
</evidence>
<dbReference type="EMBL" id="UYYA01000263">
    <property type="protein sequence ID" value="VDM53247.1"/>
    <property type="molecule type" value="Genomic_DNA"/>
</dbReference>
<evidence type="ECO:0000313" key="2">
    <source>
        <dbReference type="EMBL" id="VDM53247.1"/>
    </source>
</evidence>
<keyword evidence="3" id="KW-1185">Reference proteome</keyword>
<protein>
    <submittedName>
        <fullName evidence="4">Alginate_lyase2 domain-containing protein</fullName>
    </submittedName>
</protein>
<organism evidence="4">
    <name type="scientific">Angiostrongylus costaricensis</name>
    <name type="common">Nematode worm</name>
    <dbReference type="NCBI Taxonomy" id="334426"/>
    <lineage>
        <taxon>Eukaryota</taxon>
        <taxon>Metazoa</taxon>
        <taxon>Ecdysozoa</taxon>
        <taxon>Nematoda</taxon>
        <taxon>Chromadorea</taxon>
        <taxon>Rhabditida</taxon>
        <taxon>Rhabditina</taxon>
        <taxon>Rhabditomorpha</taxon>
        <taxon>Strongyloidea</taxon>
        <taxon>Metastrongylidae</taxon>
        <taxon>Angiostrongylus</taxon>
    </lineage>
</organism>
<name>A0A0R3PCT1_ANGCS</name>
<dbReference type="AlphaFoldDB" id="A0A0R3PCT1"/>
<evidence type="ECO:0000313" key="4">
    <source>
        <dbReference type="WBParaSite" id="ACOC_0000166101-mRNA-1"/>
    </source>
</evidence>
<dbReference type="WBParaSite" id="ACOC_0000166101-mRNA-1">
    <property type="protein sequence ID" value="ACOC_0000166101-mRNA-1"/>
    <property type="gene ID" value="ACOC_0000166101"/>
</dbReference>
<evidence type="ECO:0000313" key="3">
    <source>
        <dbReference type="Proteomes" id="UP000267027"/>
    </source>
</evidence>
<reference evidence="2 3" key="2">
    <citation type="submission" date="2018-11" db="EMBL/GenBank/DDBJ databases">
        <authorList>
            <consortium name="Pathogen Informatics"/>
        </authorList>
    </citation>
    <scope>NUCLEOTIDE SEQUENCE [LARGE SCALE GENOMIC DNA]</scope>
    <source>
        <strain evidence="2 3">Costa Rica</strain>
    </source>
</reference>
<proteinExistence type="predicted"/>
<dbReference type="OrthoDB" id="5975154at2759"/>
<sequence>MKIRAILWMNVVAASNAVVADKTPSPLVTPADCTTLKNANKSFLNMNMHDRLRLESCVFTFLTDTELKFNANPDSFHTDPPPEAELTIQVDDVVIRHVQLSSGSTYQFQIYGDIYLVNRPVSVQNLFDRAHGLSTLADEHSAWVVDVSRIELFIRKI</sequence>
<keyword evidence="1" id="KW-0732">Signal</keyword>
<accession>A0A0R3PCT1</accession>
<feature type="chain" id="PRO_5043130061" evidence="1">
    <location>
        <begin position="21"/>
        <end position="157"/>
    </location>
</feature>
<gene>
    <name evidence="2" type="ORF">ACOC_LOCUS1662</name>
</gene>
<reference evidence="4" key="1">
    <citation type="submission" date="2017-02" db="UniProtKB">
        <authorList>
            <consortium name="WormBaseParasite"/>
        </authorList>
    </citation>
    <scope>IDENTIFICATION</scope>
</reference>
<dbReference type="Proteomes" id="UP000267027">
    <property type="component" value="Unassembled WGS sequence"/>
</dbReference>